<feature type="compositionally biased region" description="Polar residues" evidence="1">
    <location>
        <begin position="13"/>
        <end position="22"/>
    </location>
</feature>
<sequence>MEKSERNPVIRSEGQNETNGDETQIILDGKATAKAPSEPSLMERTKEALENIGTKINGI</sequence>
<protein>
    <submittedName>
        <fullName evidence="2">Uncharacterized protein</fullName>
    </submittedName>
</protein>
<accession>A0ABY5SBF7</accession>
<evidence type="ECO:0000313" key="2">
    <source>
        <dbReference type="EMBL" id="UVI30033.1"/>
    </source>
</evidence>
<evidence type="ECO:0000313" key="3">
    <source>
        <dbReference type="Proteomes" id="UP001057877"/>
    </source>
</evidence>
<proteinExistence type="predicted"/>
<dbReference type="Proteomes" id="UP001057877">
    <property type="component" value="Chromosome"/>
</dbReference>
<organism evidence="2 3">
    <name type="scientific">Paenibacillus spongiae</name>
    <dbReference type="NCBI Taxonomy" id="2909671"/>
    <lineage>
        <taxon>Bacteria</taxon>
        <taxon>Bacillati</taxon>
        <taxon>Bacillota</taxon>
        <taxon>Bacilli</taxon>
        <taxon>Bacillales</taxon>
        <taxon>Paenibacillaceae</taxon>
        <taxon>Paenibacillus</taxon>
    </lineage>
</organism>
<feature type="region of interest" description="Disordered" evidence="1">
    <location>
        <begin position="1"/>
        <end position="25"/>
    </location>
</feature>
<dbReference type="EMBL" id="CP091430">
    <property type="protein sequence ID" value="UVI30033.1"/>
    <property type="molecule type" value="Genomic_DNA"/>
</dbReference>
<keyword evidence="3" id="KW-1185">Reference proteome</keyword>
<gene>
    <name evidence="2" type="ORF">L1F29_32415</name>
</gene>
<name>A0ABY5SBF7_9BACL</name>
<dbReference type="RefSeq" id="WP_258386103.1">
    <property type="nucleotide sequence ID" value="NZ_CP091430.1"/>
</dbReference>
<reference evidence="2" key="1">
    <citation type="submission" date="2022-01" db="EMBL/GenBank/DDBJ databases">
        <title>Paenibacillus spongiae sp. nov., isolated from marine sponge.</title>
        <authorList>
            <person name="Li Z."/>
            <person name="Zhang M."/>
        </authorList>
    </citation>
    <scope>NUCLEOTIDE SEQUENCE</scope>
    <source>
        <strain evidence="2">PHS-Z3</strain>
    </source>
</reference>
<evidence type="ECO:0000256" key="1">
    <source>
        <dbReference type="SAM" id="MobiDB-lite"/>
    </source>
</evidence>